<dbReference type="PANTHER" id="PTHR15710:SF228">
    <property type="entry name" value="FINGER DOMAIN PROTEIN, PUTATIVE-RELATED"/>
    <property type="match status" value="1"/>
</dbReference>
<gene>
    <name evidence="11" type="ORF">MGU_09542</name>
</gene>
<evidence type="ECO:0000313" key="11">
    <source>
        <dbReference type="EMBL" id="KID83179.1"/>
    </source>
</evidence>
<dbReference type="InterPro" id="IPR001841">
    <property type="entry name" value="Znf_RING"/>
</dbReference>
<dbReference type="GO" id="GO:0061630">
    <property type="term" value="F:ubiquitin protein ligase activity"/>
    <property type="evidence" value="ECO:0007669"/>
    <property type="project" value="UniProtKB-EC"/>
</dbReference>
<dbReference type="AlphaFoldDB" id="A0A0B4HUL5"/>
<evidence type="ECO:0000313" key="12">
    <source>
        <dbReference type="Proteomes" id="UP000031192"/>
    </source>
</evidence>
<dbReference type="EC" id="2.3.2.27" evidence="2"/>
<dbReference type="Gene3D" id="3.30.40.10">
    <property type="entry name" value="Zinc/RING finger domain, C3HC4 (zinc finger)"/>
    <property type="match status" value="1"/>
</dbReference>
<keyword evidence="4" id="KW-0479">Metal-binding</keyword>
<evidence type="ECO:0000259" key="10">
    <source>
        <dbReference type="PROSITE" id="PS50089"/>
    </source>
</evidence>
<protein>
    <recommendedName>
        <fullName evidence="2">RING-type E3 ubiquitin transferase</fullName>
        <ecNumber evidence="2">2.3.2.27</ecNumber>
    </recommendedName>
</protein>
<dbReference type="CDD" id="cd16454">
    <property type="entry name" value="RING-H2_PA-TM-RING"/>
    <property type="match status" value="1"/>
</dbReference>
<evidence type="ECO:0000256" key="2">
    <source>
        <dbReference type="ARBA" id="ARBA00012483"/>
    </source>
</evidence>
<keyword evidence="6" id="KW-0833">Ubl conjugation pathway</keyword>
<keyword evidence="5 8" id="KW-0863">Zinc-finger</keyword>
<dbReference type="FunFam" id="3.30.40.10:FF:000127">
    <property type="entry name" value="E3 ubiquitin-protein ligase RNF181"/>
    <property type="match status" value="1"/>
</dbReference>
<evidence type="ECO:0000256" key="4">
    <source>
        <dbReference type="ARBA" id="ARBA00022723"/>
    </source>
</evidence>
<name>A0A0B4HUL5_METGA</name>
<proteinExistence type="predicted"/>
<accession>A0A0B4HUL5</accession>
<evidence type="ECO:0000256" key="8">
    <source>
        <dbReference type="PROSITE-ProRule" id="PRU00175"/>
    </source>
</evidence>
<dbReference type="GO" id="GO:0005737">
    <property type="term" value="C:cytoplasm"/>
    <property type="evidence" value="ECO:0007669"/>
    <property type="project" value="TreeGrafter"/>
</dbReference>
<feature type="domain" description="RING-type" evidence="10">
    <location>
        <begin position="285"/>
        <end position="326"/>
    </location>
</feature>
<keyword evidence="3" id="KW-0808">Transferase</keyword>
<dbReference type="PANTHER" id="PTHR15710">
    <property type="entry name" value="E3 UBIQUITIN-PROTEIN LIGASE PRAJA"/>
    <property type="match status" value="1"/>
</dbReference>
<comment type="catalytic activity">
    <reaction evidence="1">
        <text>S-ubiquitinyl-[E2 ubiquitin-conjugating enzyme]-L-cysteine + [acceptor protein]-L-lysine = [E2 ubiquitin-conjugating enzyme]-L-cysteine + N(6)-ubiquitinyl-[acceptor protein]-L-lysine.</text>
        <dbReference type="EC" id="2.3.2.27"/>
    </reaction>
</comment>
<dbReference type="GO" id="GO:0008270">
    <property type="term" value="F:zinc ion binding"/>
    <property type="evidence" value="ECO:0007669"/>
    <property type="project" value="UniProtKB-KW"/>
</dbReference>
<comment type="caution">
    <text evidence="11">The sequence shown here is derived from an EMBL/GenBank/DDBJ whole genome shotgun (WGS) entry which is preliminary data.</text>
</comment>
<feature type="region of interest" description="Disordered" evidence="9">
    <location>
        <begin position="156"/>
        <end position="176"/>
    </location>
</feature>
<keyword evidence="7" id="KW-0862">Zinc</keyword>
<reference evidence="11 12" key="1">
    <citation type="journal article" date="2014" name="Proc. Natl. Acad. Sci. U.S.A.">
        <title>Trajectory and genomic determinants of fungal-pathogen speciation and host adaptation.</title>
        <authorList>
            <person name="Hu X."/>
            <person name="Xiao G."/>
            <person name="Zheng P."/>
            <person name="Shang Y."/>
            <person name="Su Y."/>
            <person name="Zhang X."/>
            <person name="Liu X."/>
            <person name="Zhan S."/>
            <person name="St Leger R.J."/>
            <person name="Wang C."/>
        </authorList>
    </citation>
    <scope>NUCLEOTIDE SEQUENCE [LARGE SCALE GENOMIC DNA]</scope>
    <source>
        <strain evidence="11 12">ARSEF 977</strain>
    </source>
</reference>
<dbReference type="SMART" id="SM00184">
    <property type="entry name" value="RING"/>
    <property type="match status" value="1"/>
</dbReference>
<evidence type="ECO:0000256" key="6">
    <source>
        <dbReference type="ARBA" id="ARBA00022786"/>
    </source>
</evidence>
<dbReference type="InterPro" id="IPR013083">
    <property type="entry name" value="Znf_RING/FYVE/PHD"/>
</dbReference>
<dbReference type="Proteomes" id="UP000031192">
    <property type="component" value="Unassembled WGS sequence"/>
</dbReference>
<evidence type="ECO:0000256" key="1">
    <source>
        <dbReference type="ARBA" id="ARBA00000900"/>
    </source>
</evidence>
<evidence type="ECO:0000256" key="9">
    <source>
        <dbReference type="SAM" id="MobiDB-lite"/>
    </source>
</evidence>
<dbReference type="SUPFAM" id="SSF57850">
    <property type="entry name" value="RING/U-box"/>
    <property type="match status" value="1"/>
</dbReference>
<dbReference type="HOGENOM" id="CLU_021597_0_1_1"/>
<evidence type="ECO:0000256" key="7">
    <source>
        <dbReference type="ARBA" id="ARBA00022833"/>
    </source>
</evidence>
<organism evidence="11 12">
    <name type="scientific">Metarhizium guizhouense (strain ARSEF 977)</name>
    <dbReference type="NCBI Taxonomy" id="1276136"/>
    <lineage>
        <taxon>Eukaryota</taxon>
        <taxon>Fungi</taxon>
        <taxon>Dikarya</taxon>
        <taxon>Ascomycota</taxon>
        <taxon>Pezizomycotina</taxon>
        <taxon>Sordariomycetes</taxon>
        <taxon>Hypocreomycetidae</taxon>
        <taxon>Hypocreales</taxon>
        <taxon>Clavicipitaceae</taxon>
        <taxon>Metarhizium</taxon>
    </lineage>
</organism>
<dbReference type="Pfam" id="PF13639">
    <property type="entry name" value="zf-RING_2"/>
    <property type="match status" value="1"/>
</dbReference>
<sequence>MAARDNRDGHLHATSSREVVFCHACCNEWYGDDYGLTCPYCESEITEIVSPENDPRSIGDASNPAPPELFPVPFAEDPVPDETYIQEHLGLLGFHFGRSPRTGTVDRHRGPSFDPTFQPLQDTAQRFSQPRQNESTSVFTGADDDSYALPQIQRTTTTFTSGAPGGETASEDPSNRGNIDLFQALRSILSNAIRDILLPQVPGEVGTQLGFARNLQEISSRFSPGITMMGDAVYSQEALDRFITQLMEANPQSSAAPPASPGAIDSLERRTVDRELLGPEGRVECSICTDEIKVRQTVVVLPCKHWFHENCVVLWLREHNTCPVCRNPIERT</sequence>
<keyword evidence="12" id="KW-1185">Reference proteome</keyword>
<evidence type="ECO:0000256" key="5">
    <source>
        <dbReference type="ARBA" id="ARBA00022771"/>
    </source>
</evidence>
<evidence type="ECO:0000256" key="3">
    <source>
        <dbReference type="ARBA" id="ARBA00022679"/>
    </source>
</evidence>
<dbReference type="PROSITE" id="PS50089">
    <property type="entry name" value="ZF_RING_2"/>
    <property type="match status" value="1"/>
</dbReference>
<dbReference type="EMBL" id="AZNH01000065">
    <property type="protein sequence ID" value="KID83179.1"/>
    <property type="molecule type" value="Genomic_DNA"/>
</dbReference>
<dbReference type="GO" id="GO:0016567">
    <property type="term" value="P:protein ubiquitination"/>
    <property type="evidence" value="ECO:0007669"/>
    <property type="project" value="TreeGrafter"/>
</dbReference>